<dbReference type="HOGENOM" id="CLU_186802_0_0_9"/>
<dbReference type="OrthoDB" id="2302022at2"/>
<protein>
    <submittedName>
        <fullName evidence="1">Uncharacterized protein</fullName>
    </submittedName>
</protein>
<reference evidence="1 2" key="1">
    <citation type="journal article" date="2014" name="Genome Announc.">
        <title>Genome Sequence of Lactobacillus fabifermentans Strain T30PCM01, Isolated from Fermenting Grape Marc.</title>
        <authorList>
            <person name="Treu L."/>
            <person name="Vendramin V."/>
            <person name="Bovo B."/>
            <person name="Giacomini A."/>
            <person name="Corich V."/>
            <person name="Campanaro S."/>
        </authorList>
    </citation>
    <scope>NUCLEOTIDE SEQUENCE [LARGE SCALE GENOMIC DNA]</scope>
    <source>
        <strain evidence="1 2">T30PCM01</strain>
    </source>
</reference>
<accession>W6T6P0</accession>
<evidence type="ECO:0000313" key="1">
    <source>
        <dbReference type="EMBL" id="ETY73906.1"/>
    </source>
</evidence>
<dbReference type="RefSeq" id="WP_024624102.1">
    <property type="nucleotide sequence ID" value="NZ_KK036498.1"/>
</dbReference>
<proteinExistence type="predicted"/>
<comment type="caution">
    <text evidence="1">The sequence shown here is derived from an EMBL/GenBank/DDBJ whole genome shotgun (WGS) entry which is preliminary data.</text>
</comment>
<dbReference type="Proteomes" id="UP000019247">
    <property type="component" value="Unassembled WGS sequence"/>
</dbReference>
<organism evidence="1 2">
    <name type="scientific">Lactiplantibacillus fabifermentans T30PCM01</name>
    <dbReference type="NCBI Taxonomy" id="1400520"/>
    <lineage>
        <taxon>Bacteria</taxon>
        <taxon>Bacillati</taxon>
        <taxon>Bacillota</taxon>
        <taxon>Bacilli</taxon>
        <taxon>Lactobacillales</taxon>
        <taxon>Lactobacillaceae</taxon>
        <taxon>Lactiplantibacillus</taxon>
    </lineage>
</organism>
<sequence length="67" mass="7676">MSNRFEILEEYQAANTELGHLRDLAAHQTDQARGVTPYPHLQDRVNHLSQKCEQLDMLLEAINASED</sequence>
<dbReference type="eggNOG" id="ENOG5030ADU">
    <property type="taxonomic scope" value="Bacteria"/>
</dbReference>
<dbReference type="AlphaFoldDB" id="W6T6P0"/>
<evidence type="ECO:0000313" key="2">
    <source>
        <dbReference type="Proteomes" id="UP000019247"/>
    </source>
</evidence>
<dbReference type="EMBL" id="AWWK01000046">
    <property type="protein sequence ID" value="ETY73906.1"/>
    <property type="molecule type" value="Genomic_DNA"/>
</dbReference>
<name>W6T6P0_9LACO</name>
<gene>
    <name evidence="1" type="ORF">LFAB_09735</name>
</gene>
<dbReference type="PATRIC" id="fig|1400520.3.peg.1898"/>